<dbReference type="Proteomes" id="UP000016743">
    <property type="component" value="Chromosome"/>
</dbReference>
<keyword evidence="3" id="KW-1185">Reference proteome</keyword>
<dbReference type="PROSITE" id="PS51144">
    <property type="entry name" value="ALPHA_CA_2"/>
    <property type="match status" value="1"/>
</dbReference>
<proteinExistence type="predicted"/>
<protein>
    <recommendedName>
        <fullName evidence="1">Alpha-carbonic anhydrase domain-containing protein</fullName>
    </recommendedName>
</protein>
<dbReference type="PATRIC" id="fig|1389489.3.peg.1750"/>
<dbReference type="RefSeq" id="WP_021755332.1">
    <property type="nucleotide sequence ID" value="NC_022438.1"/>
</dbReference>
<dbReference type="PANTHER" id="PTHR18952:SF208">
    <property type="entry name" value="CARBONIC ANHYDRASE XA-RELATED"/>
    <property type="match status" value="1"/>
</dbReference>
<name>U3PAR9_LEIXC</name>
<dbReference type="AlphaFoldDB" id="U3PAR9"/>
<dbReference type="HOGENOM" id="CLU_039326_8_2_11"/>
<evidence type="ECO:0000313" key="2">
    <source>
        <dbReference type="EMBL" id="AGW41847.1"/>
    </source>
</evidence>
<dbReference type="Pfam" id="PF00194">
    <property type="entry name" value="Carb_anhydrase"/>
    <property type="match status" value="1"/>
</dbReference>
<dbReference type="SUPFAM" id="SSF51069">
    <property type="entry name" value="Carbonic anhydrase"/>
    <property type="match status" value="1"/>
</dbReference>
<dbReference type="EMBL" id="CP006734">
    <property type="protein sequence ID" value="AGW41847.1"/>
    <property type="molecule type" value="Genomic_DNA"/>
</dbReference>
<feature type="domain" description="Alpha-carbonic anhydrase" evidence="1">
    <location>
        <begin position="1"/>
        <end position="103"/>
    </location>
</feature>
<dbReference type="InterPro" id="IPR036398">
    <property type="entry name" value="CA_dom_sf"/>
</dbReference>
<accession>U3PAR9</accession>
<evidence type="ECO:0000313" key="3">
    <source>
        <dbReference type="Proteomes" id="UP000016743"/>
    </source>
</evidence>
<dbReference type="eggNOG" id="COG3338">
    <property type="taxonomic scope" value="Bacteria"/>
</dbReference>
<gene>
    <name evidence="2" type="ORF">O159_18170</name>
</gene>
<dbReference type="STRING" id="1389489.O159_18170"/>
<dbReference type="InterPro" id="IPR023561">
    <property type="entry name" value="Carbonic_anhydrase_a-class"/>
</dbReference>
<dbReference type="GO" id="GO:0006730">
    <property type="term" value="P:one-carbon metabolic process"/>
    <property type="evidence" value="ECO:0007669"/>
    <property type="project" value="TreeGrafter"/>
</dbReference>
<dbReference type="KEGG" id="lxy:O159_18170"/>
<evidence type="ECO:0000259" key="1">
    <source>
        <dbReference type="PROSITE" id="PS51144"/>
    </source>
</evidence>
<dbReference type="InterPro" id="IPR041891">
    <property type="entry name" value="Alpha_CA_prokaryot-like"/>
</dbReference>
<dbReference type="PANTHER" id="PTHR18952">
    <property type="entry name" value="CARBONIC ANHYDRASE"/>
    <property type="match status" value="1"/>
</dbReference>
<sequence length="104" mass="10994">MLLQEGAANDALSQLFSEIPAEPDEERELTAPIDLNAVLPAGSASAQYDGSLTTPPCTEGVRWNVFLTPATVSAAQLAAFTAVYPDNNRPVQGLHGREVAKVTE</sequence>
<organism evidence="2 3">
    <name type="scientific">Leifsonia xyli subsp. cynodontis DSM 46306</name>
    <dbReference type="NCBI Taxonomy" id="1389489"/>
    <lineage>
        <taxon>Bacteria</taxon>
        <taxon>Bacillati</taxon>
        <taxon>Actinomycetota</taxon>
        <taxon>Actinomycetes</taxon>
        <taxon>Micrococcales</taxon>
        <taxon>Microbacteriaceae</taxon>
        <taxon>Leifsonia</taxon>
    </lineage>
</organism>
<dbReference type="InterPro" id="IPR001148">
    <property type="entry name" value="CA_dom"/>
</dbReference>
<dbReference type="GO" id="GO:0008270">
    <property type="term" value="F:zinc ion binding"/>
    <property type="evidence" value="ECO:0007669"/>
    <property type="project" value="InterPro"/>
</dbReference>
<dbReference type="SMART" id="SM01057">
    <property type="entry name" value="Carb_anhydrase"/>
    <property type="match status" value="1"/>
</dbReference>
<dbReference type="CDD" id="cd03124">
    <property type="entry name" value="alpha_CA_prokaryotic_like"/>
    <property type="match status" value="1"/>
</dbReference>
<reference evidence="2 3" key="1">
    <citation type="journal article" date="2013" name="Genome Announc.">
        <title>Complete Genome Sequence of Leifsonia xyli subsp. cynodontis Strain DSM46306, a Gram-Positive Bacterial Pathogen of Grasses.</title>
        <authorList>
            <person name="Monteiro-Vitorello C.B."/>
            <person name="Zerillo M.M."/>
            <person name="Van Sluys M.A."/>
            <person name="Camargo L.E."/>
            <person name="Kitajima J.P."/>
        </authorList>
    </citation>
    <scope>NUCLEOTIDE SEQUENCE [LARGE SCALE GENOMIC DNA]</scope>
    <source>
        <strain evidence="2 3">DSM 46306</strain>
    </source>
</reference>
<dbReference type="Gene3D" id="3.10.200.10">
    <property type="entry name" value="Alpha carbonic anhydrase"/>
    <property type="match status" value="1"/>
</dbReference>
<dbReference type="GO" id="GO:0004089">
    <property type="term" value="F:carbonate dehydratase activity"/>
    <property type="evidence" value="ECO:0007669"/>
    <property type="project" value="InterPro"/>
</dbReference>